<comment type="catalytic activity">
    <reaction evidence="7">
        <text>L-proline + NADP(+) = 1-pyrroline-2-carboxylate + NADPH + H(+)</text>
        <dbReference type="Rhea" id="RHEA:20317"/>
        <dbReference type="ChEBI" id="CHEBI:15378"/>
        <dbReference type="ChEBI" id="CHEBI:39785"/>
        <dbReference type="ChEBI" id="CHEBI:57783"/>
        <dbReference type="ChEBI" id="CHEBI:58349"/>
        <dbReference type="ChEBI" id="CHEBI:60039"/>
        <dbReference type="EC" id="1.5.1.1"/>
    </reaction>
    <physiologicalReaction direction="right-to-left" evidence="7">
        <dbReference type="Rhea" id="RHEA:20319"/>
    </physiologicalReaction>
</comment>
<dbReference type="Pfam" id="PF02423">
    <property type="entry name" value="OCD_Mu_crystall"/>
    <property type="match status" value="1"/>
</dbReference>
<evidence type="ECO:0000313" key="18">
    <source>
        <dbReference type="EMBL" id="KAJ6641055.1"/>
    </source>
</evidence>
<comment type="catalytic activity">
    <reaction evidence="13">
        <text>L-proline + NAD(+) = 1-pyrroline-2-carboxylate + NADH + H(+)</text>
        <dbReference type="Rhea" id="RHEA:20321"/>
        <dbReference type="ChEBI" id="CHEBI:15378"/>
        <dbReference type="ChEBI" id="CHEBI:39785"/>
        <dbReference type="ChEBI" id="CHEBI:57540"/>
        <dbReference type="ChEBI" id="CHEBI:57945"/>
        <dbReference type="ChEBI" id="CHEBI:60039"/>
        <dbReference type="EC" id="1.5.1.1"/>
    </reaction>
    <physiologicalReaction direction="right-to-left" evidence="13">
        <dbReference type="Rhea" id="RHEA:20323"/>
    </physiologicalReaction>
</comment>
<comment type="catalytic activity">
    <reaction evidence="12">
        <text>(3R)-1,4-thiomorpholine-3-carboxylate + NADP(+) = 3,4-dehydrothiomorpholine-3-carboxylate + NADPH + 2 H(+)</text>
        <dbReference type="Rhea" id="RHEA:12500"/>
        <dbReference type="ChEBI" id="CHEBI:15378"/>
        <dbReference type="ChEBI" id="CHEBI:57783"/>
        <dbReference type="ChEBI" id="CHEBI:58349"/>
        <dbReference type="ChEBI" id="CHEBI:58517"/>
        <dbReference type="ChEBI" id="CHEBI:176873"/>
        <dbReference type="EC" id="1.5.1.25"/>
    </reaction>
    <physiologicalReaction direction="right-to-left" evidence="12">
        <dbReference type="Rhea" id="RHEA:12502"/>
    </physiologicalReaction>
</comment>
<comment type="catalytic activity">
    <reaction evidence="5">
        <text>L-pipecolate + NAD(+) = Delta(1)-piperideine-2-carboxylate + NADH + H(+)</text>
        <dbReference type="Rhea" id="RHEA:30807"/>
        <dbReference type="ChEBI" id="CHEBI:15378"/>
        <dbReference type="ChEBI" id="CHEBI:57540"/>
        <dbReference type="ChEBI" id="CHEBI:57945"/>
        <dbReference type="ChEBI" id="CHEBI:61185"/>
        <dbReference type="ChEBI" id="CHEBI:77631"/>
        <dbReference type="EC" id="1.5.1.1"/>
    </reaction>
    <physiologicalReaction direction="right-to-left" evidence="5">
        <dbReference type="Rhea" id="RHEA:30809"/>
    </physiologicalReaction>
</comment>
<evidence type="ECO:0000256" key="10">
    <source>
        <dbReference type="ARBA" id="ARBA00093248"/>
    </source>
</evidence>
<keyword evidence="19" id="KW-1185">Reference proteome</keyword>
<dbReference type="OrthoDB" id="41492at2759"/>
<evidence type="ECO:0000256" key="4">
    <source>
        <dbReference type="ARBA" id="ARBA00033420"/>
    </source>
</evidence>
<dbReference type="Proteomes" id="UP001151699">
    <property type="component" value="Chromosome B"/>
</dbReference>
<sequence length="279" mass="30644">MLAVLNNYKLSSIDEHKTFHTIGQKLVTYFQDNVNLQPPVPTTLATICLFDNVTGKLRSIIEGTEITSWRTAASSLVATKYLYFNRIDKTTADSVLAIIGCGVQGRIHAIGMCSTFNISTINLWNRTNSKAESLAVELENMKATFQNKNLKIYVHNSVGECVAESDIIVTATGNRTPLLFGHMLKTNVHINAVGYGQTHHSEVDGGVYENGKIYVDSWTGAEAELKTLNYPIEGEVGEVINGVKETPTQALTIFQSLGMAVEDAVVGQLIVELYEKNKK</sequence>
<evidence type="ECO:0000256" key="9">
    <source>
        <dbReference type="ARBA" id="ARBA00093227"/>
    </source>
</evidence>
<comment type="catalytic activity">
    <reaction evidence="14">
        <text>L-pipecolate + NADP(+) = Delta(1)-piperideine-2-carboxylate + NADPH + H(+)</text>
        <dbReference type="Rhea" id="RHEA:12524"/>
        <dbReference type="ChEBI" id="CHEBI:15378"/>
        <dbReference type="ChEBI" id="CHEBI:57783"/>
        <dbReference type="ChEBI" id="CHEBI:58349"/>
        <dbReference type="ChEBI" id="CHEBI:61185"/>
        <dbReference type="ChEBI" id="CHEBI:77631"/>
        <dbReference type="EC" id="1.5.1.1"/>
    </reaction>
    <physiologicalReaction direction="right-to-left" evidence="14">
        <dbReference type="Rhea" id="RHEA:12526"/>
    </physiologicalReaction>
</comment>
<dbReference type="Gene3D" id="3.40.50.720">
    <property type="entry name" value="NAD(P)-binding Rossmann-like Domain"/>
    <property type="match status" value="1"/>
</dbReference>
<evidence type="ECO:0000256" key="11">
    <source>
        <dbReference type="ARBA" id="ARBA00093250"/>
    </source>
</evidence>
<comment type="subunit">
    <text evidence="15">Homodimer. Binds the thyroid hormone triiodothyronine (T3); T3 binding inhibits enzymatic activity.</text>
</comment>
<name>A0A9Q0S2I0_9DIPT</name>
<comment type="catalytic activity">
    <reaction evidence="11">
        <text>(S)-cystathionine ketimine + NADH + 2 H(+) = (3R,5S)-2,3,5,6,7-pentahydro-1,4-thiazepine-3,5-dicarboxylate + NAD(+)</text>
        <dbReference type="Rhea" id="RHEA:68032"/>
        <dbReference type="ChEBI" id="CHEBI:15378"/>
        <dbReference type="ChEBI" id="CHEBI:57540"/>
        <dbReference type="ChEBI" id="CHEBI:57945"/>
        <dbReference type="ChEBI" id="CHEBI:176808"/>
        <dbReference type="ChEBI" id="CHEBI:176810"/>
    </reaction>
    <physiologicalReaction direction="left-to-right" evidence="11">
        <dbReference type="Rhea" id="RHEA:68033"/>
    </physiologicalReaction>
</comment>
<comment type="caution">
    <text evidence="18">The sequence shown here is derived from an EMBL/GenBank/DDBJ whole genome shotgun (WGS) entry which is preliminary data.</text>
</comment>
<evidence type="ECO:0000256" key="14">
    <source>
        <dbReference type="ARBA" id="ARBA00093273"/>
    </source>
</evidence>
<evidence type="ECO:0000256" key="2">
    <source>
        <dbReference type="ARBA" id="ARBA00012883"/>
    </source>
</evidence>
<dbReference type="PANTHER" id="PTHR13812">
    <property type="entry name" value="KETIMINE REDUCTASE MU-CRYSTALLIN"/>
    <property type="match status" value="1"/>
</dbReference>
<reference evidence="18" key="1">
    <citation type="submission" date="2022-07" db="EMBL/GenBank/DDBJ databases">
        <authorList>
            <person name="Trinca V."/>
            <person name="Uliana J.V.C."/>
            <person name="Torres T.T."/>
            <person name="Ward R.J."/>
            <person name="Monesi N."/>
        </authorList>
    </citation>
    <scope>NUCLEOTIDE SEQUENCE</scope>
    <source>
        <strain evidence="18">HSMRA1968</strain>
        <tissue evidence="18">Whole embryos</tissue>
    </source>
</reference>
<dbReference type="GO" id="GO:0047127">
    <property type="term" value="F:thiomorpholine-carboxylate dehydrogenase activity"/>
    <property type="evidence" value="ECO:0007669"/>
    <property type="project" value="UniProtKB-EC"/>
</dbReference>
<evidence type="ECO:0000256" key="15">
    <source>
        <dbReference type="ARBA" id="ARBA00093567"/>
    </source>
</evidence>
<evidence type="ECO:0000313" key="19">
    <source>
        <dbReference type="Proteomes" id="UP001151699"/>
    </source>
</evidence>
<dbReference type="PANTHER" id="PTHR13812:SF19">
    <property type="entry name" value="KETIMINE REDUCTASE MU-CRYSTALLIN"/>
    <property type="match status" value="1"/>
</dbReference>
<dbReference type="InterPro" id="IPR036291">
    <property type="entry name" value="NAD(P)-bd_dom_sf"/>
</dbReference>
<evidence type="ECO:0000256" key="16">
    <source>
        <dbReference type="ARBA" id="ARBA00093598"/>
    </source>
</evidence>
<dbReference type="GO" id="GO:0005737">
    <property type="term" value="C:cytoplasm"/>
    <property type="evidence" value="ECO:0007669"/>
    <property type="project" value="TreeGrafter"/>
</dbReference>
<evidence type="ECO:0000256" key="3">
    <source>
        <dbReference type="ARBA" id="ARBA00015173"/>
    </source>
</evidence>
<protein>
    <recommendedName>
        <fullName evidence="3">Ketimine reductase mu-crystallin</fullName>
        <ecNumber evidence="16">1.5.1.1</ecNumber>
        <ecNumber evidence="2">1.5.1.25</ecNumber>
    </recommendedName>
    <alternativeName>
        <fullName evidence="17">1-piperideine-2-carboxylate/1-pyrroline-2-carboxylate reductase</fullName>
    </alternativeName>
    <alternativeName>
        <fullName evidence="4">NADP-regulated thyroid-hormone-binding protein</fullName>
    </alternativeName>
</protein>
<evidence type="ECO:0000256" key="8">
    <source>
        <dbReference type="ARBA" id="ARBA00093226"/>
    </source>
</evidence>
<proteinExistence type="inferred from homology"/>
<dbReference type="PIRSF" id="PIRSF001439">
    <property type="entry name" value="CryM"/>
    <property type="match status" value="1"/>
</dbReference>
<dbReference type="EMBL" id="WJQU01000002">
    <property type="protein sequence ID" value="KAJ6641055.1"/>
    <property type="molecule type" value="Genomic_DNA"/>
</dbReference>
<dbReference type="GO" id="GO:0050241">
    <property type="term" value="F:pyrroline-2-carboxylate reductase activity"/>
    <property type="evidence" value="ECO:0007669"/>
    <property type="project" value="UniProtKB-EC"/>
</dbReference>
<comment type="similarity">
    <text evidence="1">Belongs to the ornithine cyclodeaminase/mu-crystallin family.</text>
</comment>
<dbReference type="Gene3D" id="3.30.1780.10">
    <property type="entry name" value="ornithine cyclodeaminase, domain 1"/>
    <property type="match status" value="1"/>
</dbReference>
<evidence type="ECO:0000256" key="17">
    <source>
        <dbReference type="ARBA" id="ARBA00093650"/>
    </source>
</evidence>
<dbReference type="AlphaFoldDB" id="A0A9Q0S2I0"/>
<comment type="catalytic activity">
    <reaction evidence="9">
        <text>(S)-cystathionine ketimine + NADPH + 2 H(+) = (3R,5S)-2,3,5,6,7-pentahydro-1,4-thiazepine-3,5-dicarboxylate + NADP(+)</text>
        <dbReference type="Rhea" id="RHEA:68036"/>
        <dbReference type="ChEBI" id="CHEBI:15378"/>
        <dbReference type="ChEBI" id="CHEBI:57783"/>
        <dbReference type="ChEBI" id="CHEBI:58349"/>
        <dbReference type="ChEBI" id="CHEBI:176808"/>
        <dbReference type="ChEBI" id="CHEBI:176810"/>
    </reaction>
    <physiologicalReaction direction="left-to-right" evidence="9">
        <dbReference type="Rhea" id="RHEA:68037"/>
    </physiologicalReaction>
</comment>
<dbReference type="SUPFAM" id="SSF51735">
    <property type="entry name" value="NAD(P)-binding Rossmann-fold domains"/>
    <property type="match status" value="1"/>
</dbReference>
<gene>
    <name evidence="18" type="primary">CRYM_1</name>
    <name evidence="18" type="ORF">Bhyg_05988</name>
</gene>
<evidence type="ECO:0000256" key="12">
    <source>
        <dbReference type="ARBA" id="ARBA00093263"/>
    </source>
</evidence>
<dbReference type="InterPro" id="IPR023401">
    <property type="entry name" value="ODC_N"/>
</dbReference>
<comment type="catalytic activity">
    <reaction evidence="6">
        <text>Delta(2)-thiazoline-2-carboxylate + NADPH + 2 H(+) = L-thiazolidine-2-carboxylate + NADP(+)</text>
        <dbReference type="Rhea" id="RHEA:68072"/>
        <dbReference type="ChEBI" id="CHEBI:15378"/>
        <dbReference type="ChEBI" id="CHEBI:57783"/>
        <dbReference type="ChEBI" id="CHEBI:58349"/>
        <dbReference type="ChEBI" id="CHEBI:176895"/>
        <dbReference type="ChEBI" id="CHEBI:176896"/>
    </reaction>
    <physiologicalReaction direction="left-to-right" evidence="6">
        <dbReference type="Rhea" id="RHEA:68073"/>
    </physiologicalReaction>
</comment>
<organism evidence="18 19">
    <name type="scientific">Pseudolycoriella hygida</name>
    <dbReference type="NCBI Taxonomy" id="35572"/>
    <lineage>
        <taxon>Eukaryota</taxon>
        <taxon>Metazoa</taxon>
        <taxon>Ecdysozoa</taxon>
        <taxon>Arthropoda</taxon>
        <taxon>Hexapoda</taxon>
        <taxon>Insecta</taxon>
        <taxon>Pterygota</taxon>
        <taxon>Neoptera</taxon>
        <taxon>Endopterygota</taxon>
        <taxon>Diptera</taxon>
        <taxon>Nematocera</taxon>
        <taxon>Sciaroidea</taxon>
        <taxon>Sciaridae</taxon>
        <taxon>Pseudolycoriella</taxon>
    </lineage>
</organism>
<dbReference type="EC" id="1.5.1.25" evidence="2"/>
<accession>A0A9Q0S2I0</accession>
<evidence type="ECO:0000256" key="5">
    <source>
        <dbReference type="ARBA" id="ARBA00093190"/>
    </source>
</evidence>
<dbReference type="GO" id="GO:0042562">
    <property type="term" value="F:hormone binding"/>
    <property type="evidence" value="ECO:0007669"/>
    <property type="project" value="TreeGrafter"/>
</dbReference>
<comment type="catalytic activity">
    <reaction evidence="8">
        <text>(3R)-1,4-thiomorpholine-3-carboxylate + NAD(+) = 3,4-dehydrothiomorpholine-3-carboxylate + NADH + 2 H(+)</text>
        <dbReference type="Rhea" id="RHEA:12504"/>
        <dbReference type="ChEBI" id="CHEBI:15378"/>
        <dbReference type="ChEBI" id="CHEBI:57540"/>
        <dbReference type="ChEBI" id="CHEBI:57945"/>
        <dbReference type="ChEBI" id="CHEBI:58517"/>
        <dbReference type="ChEBI" id="CHEBI:176873"/>
        <dbReference type="EC" id="1.5.1.25"/>
    </reaction>
    <physiologicalReaction direction="right-to-left" evidence="8">
        <dbReference type="Rhea" id="RHEA:12506"/>
    </physiologicalReaction>
</comment>
<evidence type="ECO:0000256" key="7">
    <source>
        <dbReference type="ARBA" id="ARBA00093203"/>
    </source>
</evidence>
<dbReference type="EC" id="1.5.1.1" evidence="16"/>
<evidence type="ECO:0000256" key="13">
    <source>
        <dbReference type="ARBA" id="ARBA00093264"/>
    </source>
</evidence>
<comment type="catalytic activity">
    <reaction evidence="10">
        <text>(R)-lanthionine ketimine + NADPH + 2 H(+) = (3R,5R)-1,4-thiomorpholine-3,5-dicarboxylate + NADP(+)</text>
        <dbReference type="Rhea" id="RHEA:68040"/>
        <dbReference type="ChEBI" id="CHEBI:15378"/>
        <dbReference type="ChEBI" id="CHEBI:57783"/>
        <dbReference type="ChEBI" id="CHEBI:58349"/>
        <dbReference type="ChEBI" id="CHEBI:176891"/>
        <dbReference type="ChEBI" id="CHEBI:176892"/>
    </reaction>
    <physiologicalReaction direction="left-to-right" evidence="10">
        <dbReference type="Rhea" id="RHEA:68041"/>
    </physiologicalReaction>
</comment>
<evidence type="ECO:0000256" key="6">
    <source>
        <dbReference type="ARBA" id="ARBA00093197"/>
    </source>
</evidence>
<dbReference type="InterPro" id="IPR003462">
    <property type="entry name" value="ODC_Mu_crystall"/>
</dbReference>
<evidence type="ECO:0000256" key="1">
    <source>
        <dbReference type="ARBA" id="ARBA00008903"/>
    </source>
</evidence>